<proteinExistence type="predicted"/>
<evidence type="ECO:0000313" key="2">
    <source>
        <dbReference type="Proteomes" id="UP001430290"/>
    </source>
</evidence>
<dbReference type="RefSeq" id="WP_223628280.1">
    <property type="nucleotide sequence ID" value="NZ_JAIQDJ010000002.1"/>
</dbReference>
<reference evidence="1" key="1">
    <citation type="submission" date="2021-09" db="EMBL/GenBank/DDBJ databases">
        <authorList>
            <person name="Wu T."/>
            <person name="Guo S.Z."/>
        </authorList>
    </citation>
    <scope>NUCLEOTIDE SEQUENCE</scope>
    <source>
        <strain evidence="1">RSS-23</strain>
    </source>
</reference>
<protein>
    <submittedName>
        <fullName evidence="1">Uncharacterized protein</fullName>
    </submittedName>
</protein>
<sequence>MGSLLRRFWLVWLAGLFFATAIPVVRASAPLASLKAQFASPDQQVDFAAAKLAVDRLIDAGDPNKLPLLGQA</sequence>
<accession>A0ABS7TDZ6</accession>
<dbReference type="Proteomes" id="UP001430290">
    <property type="component" value="Unassembled WGS sequence"/>
</dbReference>
<gene>
    <name evidence="1" type="ORF">K7B09_07080</name>
</gene>
<name>A0ABS7TDZ6_9GAMM</name>
<keyword evidence="2" id="KW-1185">Reference proteome</keyword>
<evidence type="ECO:0000313" key="1">
    <source>
        <dbReference type="EMBL" id="MBZ4186093.1"/>
    </source>
</evidence>
<organism evidence="1 2">
    <name type="scientific">Thermomonas beijingensis</name>
    <dbReference type="NCBI Taxonomy" id="2872701"/>
    <lineage>
        <taxon>Bacteria</taxon>
        <taxon>Pseudomonadati</taxon>
        <taxon>Pseudomonadota</taxon>
        <taxon>Gammaproteobacteria</taxon>
        <taxon>Lysobacterales</taxon>
        <taxon>Lysobacteraceae</taxon>
        <taxon>Thermomonas</taxon>
    </lineage>
</organism>
<comment type="caution">
    <text evidence="1">The sequence shown here is derived from an EMBL/GenBank/DDBJ whole genome shotgun (WGS) entry which is preliminary data.</text>
</comment>
<dbReference type="EMBL" id="JAIQDJ010000002">
    <property type="protein sequence ID" value="MBZ4186093.1"/>
    <property type="molecule type" value="Genomic_DNA"/>
</dbReference>